<dbReference type="InterPro" id="IPR032176">
    <property type="entry name" value="DUF5009"/>
</dbReference>
<keyword evidence="1" id="KW-0812">Transmembrane</keyword>
<dbReference type="RefSeq" id="WP_090556349.1">
    <property type="nucleotide sequence ID" value="NZ_FNRA01000004.1"/>
</dbReference>
<gene>
    <name evidence="3" type="ORF">SAMN05443550_104218</name>
</gene>
<keyword evidence="3" id="KW-0808">Transferase</keyword>
<feature type="transmembrane region" description="Helical" evidence="1">
    <location>
        <begin position="93"/>
        <end position="115"/>
    </location>
</feature>
<keyword evidence="4" id="KW-1185">Reference proteome</keyword>
<sequence>MITQEPAGESKAVITKGPRLLSLDFFRGFTMASMILVNNPGSWAHIYAPLEHSEWNGCTPTDLVFPFFLFIVGVSIVYAMESKKADASLHGKLLLSVLRRAVTIILLGMCLSLVWKFDLAHLRIPGVLFRIGVVFGISALIYIKTSVRTQLYTAIVLLVGYYLLMNFVPVPGFGPANLEPATNLGAWLDRLVFTENHLWKSSKTWDPEGLLGTLPAIGTSLIGILTGTWLKKGKLKTVKDLGVIAGAGLALVVLALIWDTFFPINKSLWTSSFVLFTAGLGIIILSLSYWIIDIKKYQLLIWPFVAFGRNAITAFVLSGVLPRLSSFIPVTAEGKQTNIWAYVNEYIFFANLSPNNASLISAFTVVLLIFIPIWWMYKKNVIVKV</sequence>
<accession>A0A1H4CWF5</accession>
<organism evidence="3 4">
    <name type="scientific">Pedobacter hartonius</name>
    <dbReference type="NCBI Taxonomy" id="425514"/>
    <lineage>
        <taxon>Bacteria</taxon>
        <taxon>Pseudomonadati</taxon>
        <taxon>Bacteroidota</taxon>
        <taxon>Sphingobacteriia</taxon>
        <taxon>Sphingobacteriales</taxon>
        <taxon>Sphingobacteriaceae</taxon>
        <taxon>Pedobacter</taxon>
    </lineage>
</organism>
<evidence type="ECO:0000259" key="2">
    <source>
        <dbReference type="Pfam" id="PF16401"/>
    </source>
</evidence>
<keyword evidence="1" id="KW-0472">Membrane</keyword>
<keyword evidence="1" id="KW-1133">Transmembrane helix</keyword>
<evidence type="ECO:0000313" key="3">
    <source>
        <dbReference type="EMBL" id="SEA64609.1"/>
    </source>
</evidence>
<name>A0A1H4CWF5_9SPHI</name>
<dbReference type="OrthoDB" id="9788724at2"/>
<feature type="transmembrane region" description="Helical" evidence="1">
    <location>
        <begin position="299"/>
        <end position="321"/>
    </location>
</feature>
<dbReference type="AlphaFoldDB" id="A0A1H4CWF5"/>
<keyword evidence="3" id="KW-0012">Acyltransferase</keyword>
<protein>
    <submittedName>
        <fullName evidence="3">Predicted acyltransferase</fullName>
    </submittedName>
</protein>
<dbReference type="GO" id="GO:0016746">
    <property type="term" value="F:acyltransferase activity"/>
    <property type="evidence" value="ECO:0007669"/>
    <property type="project" value="UniProtKB-KW"/>
</dbReference>
<evidence type="ECO:0000256" key="1">
    <source>
        <dbReference type="SAM" id="Phobius"/>
    </source>
</evidence>
<dbReference type="PANTHER" id="PTHR31061">
    <property type="entry name" value="LD22376P"/>
    <property type="match status" value="1"/>
</dbReference>
<dbReference type="EMBL" id="FNRA01000004">
    <property type="protein sequence ID" value="SEA64609.1"/>
    <property type="molecule type" value="Genomic_DNA"/>
</dbReference>
<feature type="transmembrane region" description="Helical" evidence="1">
    <location>
        <begin position="209"/>
        <end position="230"/>
    </location>
</feature>
<evidence type="ECO:0000313" key="4">
    <source>
        <dbReference type="Proteomes" id="UP000198850"/>
    </source>
</evidence>
<dbReference type="Proteomes" id="UP000198850">
    <property type="component" value="Unassembled WGS sequence"/>
</dbReference>
<feature type="transmembrane region" description="Helical" evidence="1">
    <location>
        <begin position="357"/>
        <end position="377"/>
    </location>
</feature>
<proteinExistence type="predicted"/>
<feature type="transmembrane region" description="Helical" evidence="1">
    <location>
        <begin position="150"/>
        <end position="168"/>
    </location>
</feature>
<feature type="domain" description="DUF5009" evidence="2">
    <location>
        <begin position="53"/>
        <end position="112"/>
    </location>
</feature>
<feature type="transmembrane region" description="Helical" evidence="1">
    <location>
        <begin position="63"/>
        <end position="81"/>
    </location>
</feature>
<feature type="transmembrane region" description="Helical" evidence="1">
    <location>
        <begin position="127"/>
        <end position="143"/>
    </location>
</feature>
<feature type="transmembrane region" description="Helical" evidence="1">
    <location>
        <begin position="242"/>
        <end position="261"/>
    </location>
</feature>
<dbReference type="PANTHER" id="PTHR31061:SF24">
    <property type="entry name" value="LD22376P"/>
    <property type="match status" value="1"/>
</dbReference>
<dbReference type="Pfam" id="PF16401">
    <property type="entry name" value="DUF5009"/>
    <property type="match status" value="1"/>
</dbReference>
<feature type="transmembrane region" description="Helical" evidence="1">
    <location>
        <begin position="273"/>
        <end position="292"/>
    </location>
</feature>
<reference evidence="3 4" key="1">
    <citation type="submission" date="2016-10" db="EMBL/GenBank/DDBJ databases">
        <authorList>
            <person name="de Groot N.N."/>
        </authorList>
    </citation>
    <scope>NUCLEOTIDE SEQUENCE [LARGE SCALE GENOMIC DNA]</scope>
    <source>
        <strain evidence="3 4">DSM 19033</strain>
    </source>
</reference>